<evidence type="ECO:0000313" key="2">
    <source>
        <dbReference type="EMBL" id="XCN75372.1"/>
    </source>
</evidence>
<accession>A0AAU8M0J8</accession>
<organism evidence="2">
    <name type="scientific">Candidatus Electrothrix aestuarii</name>
    <dbReference type="NCBI Taxonomy" id="3062594"/>
    <lineage>
        <taxon>Bacteria</taxon>
        <taxon>Pseudomonadati</taxon>
        <taxon>Thermodesulfobacteriota</taxon>
        <taxon>Desulfobulbia</taxon>
        <taxon>Desulfobulbales</taxon>
        <taxon>Desulfobulbaceae</taxon>
        <taxon>Candidatus Electrothrix</taxon>
    </lineage>
</organism>
<name>A0AAU8M0J8_9BACT</name>
<evidence type="ECO:0000259" key="1">
    <source>
        <dbReference type="SMART" id="SM00460"/>
    </source>
</evidence>
<sequence>MKFRVVKLLVICSWLALLVILVKKDFLISTLDSAEQKVLTLAKYQQYYGVYLQNKRIGYVMEDVRPDDEENRLRIQQEASLRLKVLNSVQPVKMSLTAITENNLRLRTFTFSFSSPFYNTTAHGRVEGNTVHFSLDTGGATMEDTITLQAPPVLPLNQRSYLLSELKEKGDKLKVPFFDPFSLSAKTSVITYKGQEKKLLNKRIYNIHLFTESYAGMQTDFWLNDEGQVVREQSPVGFVFQAEPKFKAMDIQDGGDELLSAVAVQYTGQLLEENSPAATFRLQFPKDAEVELNGGRQHFADGKLTLNKENFPPVSGKEDTTGANSCAGDDASLQASRYVQSDDPVLKAKAQEIVGEETDPTRQVELLTDWVYKNLEKRPVIGLPDALTTLKNGKGDCNEHAALFAGLARSLNIPTTIAAGVTMQHDAFYYHAWNEVCLDGQWLSVDTTVNQIPADLYHIRFTRGDLEGQLAIGALIGKLQIEILPVPE</sequence>
<proteinExistence type="predicted"/>
<dbReference type="EMBL" id="CP159373">
    <property type="protein sequence ID" value="XCN75372.1"/>
    <property type="molecule type" value="Genomic_DNA"/>
</dbReference>
<dbReference type="PANTHER" id="PTHR33490">
    <property type="entry name" value="BLR5614 PROTEIN-RELATED"/>
    <property type="match status" value="1"/>
</dbReference>
<reference evidence="2" key="2">
    <citation type="submission" date="2024-06" db="EMBL/GenBank/DDBJ databases">
        <authorList>
            <person name="Plum-Jensen L.E."/>
            <person name="Schramm A."/>
            <person name="Marshall I.P.G."/>
        </authorList>
    </citation>
    <scope>NUCLEOTIDE SEQUENCE</scope>
    <source>
        <strain evidence="2">Rat1</strain>
    </source>
</reference>
<dbReference type="SUPFAM" id="SSF54001">
    <property type="entry name" value="Cysteine proteinases"/>
    <property type="match status" value="1"/>
</dbReference>
<reference evidence="2" key="1">
    <citation type="journal article" date="2024" name="Syst. Appl. Microbiol.">
        <title>First single-strain enrichments of Electrothrix cable bacteria, description of E. aestuarii sp. nov. and E. rattekaaiensis sp. nov., and proposal of a cable bacteria taxonomy following the rules of the SeqCode.</title>
        <authorList>
            <person name="Plum-Jensen L.E."/>
            <person name="Schramm A."/>
            <person name="Marshall I.P.G."/>
        </authorList>
    </citation>
    <scope>NUCLEOTIDE SEQUENCE</scope>
    <source>
        <strain evidence="2">Rat1</strain>
    </source>
</reference>
<dbReference type="AlphaFoldDB" id="A0AAU8M0J8"/>
<dbReference type="InterPro" id="IPR038765">
    <property type="entry name" value="Papain-like_cys_pep_sf"/>
</dbReference>
<dbReference type="Pfam" id="PF01841">
    <property type="entry name" value="Transglut_core"/>
    <property type="match status" value="1"/>
</dbReference>
<dbReference type="InterPro" id="IPR002931">
    <property type="entry name" value="Transglutaminase-like"/>
</dbReference>
<dbReference type="PANTHER" id="PTHR33490:SF3">
    <property type="entry name" value="CONSERVED INTEGRAL MEMBRANE PROTEIN"/>
    <property type="match status" value="1"/>
</dbReference>
<dbReference type="SMART" id="SM00460">
    <property type="entry name" value="TGc"/>
    <property type="match status" value="1"/>
</dbReference>
<dbReference type="KEGG" id="eaj:Q3M24_11780"/>
<gene>
    <name evidence="2" type="ORF">Q3M24_11780</name>
</gene>
<feature type="domain" description="Transglutaminase-like" evidence="1">
    <location>
        <begin position="389"/>
        <end position="449"/>
    </location>
</feature>
<dbReference type="Gene3D" id="3.10.620.30">
    <property type="match status" value="1"/>
</dbReference>
<protein>
    <submittedName>
        <fullName evidence="2">Transglutaminase-like domain-containing protein</fullName>
    </submittedName>
</protein>